<dbReference type="Gene3D" id="3.40.50.10090">
    <property type="match status" value="2"/>
</dbReference>
<keyword evidence="4 9" id="KW-1133">Transmembrane helix</keyword>
<dbReference type="SUPFAM" id="SSF69618">
    <property type="entry name" value="HemD-like"/>
    <property type="match status" value="1"/>
</dbReference>
<keyword evidence="3" id="KW-0999">Mitochondrion inner membrane</keyword>
<keyword evidence="7" id="KW-0175">Coiled coil</keyword>
<dbReference type="GO" id="GO:0033014">
    <property type="term" value="P:tetrapyrrole biosynthetic process"/>
    <property type="evidence" value="ECO:0007669"/>
    <property type="project" value="InterPro"/>
</dbReference>
<evidence type="ECO:0000256" key="8">
    <source>
        <dbReference type="SAM" id="MobiDB-lite"/>
    </source>
</evidence>
<feature type="domain" description="Tetrapyrrole biosynthesis uroporphyrinogen III synthase" evidence="10">
    <location>
        <begin position="17"/>
        <end position="228"/>
    </location>
</feature>
<organism evidence="11">
    <name type="scientific">invertebrate metagenome</name>
    <dbReference type="NCBI Taxonomy" id="1711999"/>
    <lineage>
        <taxon>unclassified sequences</taxon>
        <taxon>metagenomes</taxon>
        <taxon>organismal metagenomes</taxon>
    </lineage>
</organism>
<proteinExistence type="predicted"/>
<evidence type="ECO:0000256" key="6">
    <source>
        <dbReference type="ARBA" id="ARBA00023136"/>
    </source>
</evidence>
<dbReference type="CDD" id="cd06578">
    <property type="entry name" value="HemD"/>
    <property type="match status" value="1"/>
</dbReference>
<keyword evidence="6 9" id="KW-0472">Membrane</keyword>
<evidence type="ECO:0000259" key="10">
    <source>
        <dbReference type="Pfam" id="PF02602"/>
    </source>
</evidence>
<dbReference type="EC" id="4.2.1.75" evidence="11"/>
<feature type="compositionally biased region" description="Basic and acidic residues" evidence="8">
    <location>
        <begin position="249"/>
        <end position="264"/>
    </location>
</feature>
<dbReference type="Pfam" id="PF02602">
    <property type="entry name" value="HEM4"/>
    <property type="match status" value="1"/>
</dbReference>
<keyword evidence="11" id="KW-0456">Lyase</keyword>
<comment type="subcellular location">
    <subcellularLocation>
        <location evidence="1">Mitochondrion inner membrane</location>
    </subcellularLocation>
</comment>
<dbReference type="AlphaFoldDB" id="A0A484H724"/>
<dbReference type="InterPro" id="IPR019133">
    <property type="entry name" value="MIC60"/>
</dbReference>
<evidence type="ECO:0000256" key="5">
    <source>
        <dbReference type="ARBA" id="ARBA00023128"/>
    </source>
</evidence>
<dbReference type="PANTHER" id="PTHR15415:SF7">
    <property type="entry name" value="MICOS COMPLEX SUBUNIT MIC60"/>
    <property type="match status" value="1"/>
</dbReference>
<protein>
    <submittedName>
        <fullName evidence="11">Uroporphyrinogen-III synthase</fullName>
        <ecNumber evidence="11">4.2.1.75</ecNumber>
    </submittedName>
</protein>
<dbReference type="EMBL" id="LR026963">
    <property type="protein sequence ID" value="VBB69464.1"/>
    <property type="molecule type" value="Genomic_DNA"/>
</dbReference>
<evidence type="ECO:0000256" key="1">
    <source>
        <dbReference type="ARBA" id="ARBA00004273"/>
    </source>
</evidence>
<dbReference type="GO" id="GO:0042407">
    <property type="term" value="P:cristae formation"/>
    <property type="evidence" value="ECO:0007669"/>
    <property type="project" value="TreeGrafter"/>
</dbReference>
<dbReference type="GO" id="GO:0004852">
    <property type="term" value="F:uroporphyrinogen-III synthase activity"/>
    <property type="evidence" value="ECO:0007669"/>
    <property type="project" value="UniProtKB-EC"/>
</dbReference>
<accession>A0A484H724</accession>
<feature type="coiled-coil region" evidence="7">
    <location>
        <begin position="406"/>
        <end position="433"/>
    </location>
</feature>
<evidence type="ECO:0000256" key="4">
    <source>
        <dbReference type="ARBA" id="ARBA00022989"/>
    </source>
</evidence>
<feature type="transmembrane region" description="Helical" evidence="9">
    <location>
        <begin position="352"/>
        <end position="372"/>
    </location>
</feature>
<dbReference type="InterPro" id="IPR003754">
    <property type="entry name" value="4pyrrol_synth_uPrphyn_synth"/>
</dbReference>
<keyword evidence="2 9" id="KW-0812">Transmembrane</keyword>
<dbReference type="GO" id="GO:0061617">
    <property type="term" value="C:MICOS complex"/>
    <property type="evidence" value="ECO:0007669"/>
    <property type="project" value="TreeGrafter"/>
</dbReference>
<keyword evidence="5" id="KW-0496">Mitochondrion</keyword>
<reference evidence="11" key="1">
    <citation type="submission" date="2018-10" db="EMBL/GenBank/DDBJ databases">
        <authorList>
            <person name="Gruber-Vodicka H."/>
            <person name="Jaeckle O."/>
        </authorList>
    </citation>
    <scope>NUCLEOTIDE SEQUENCE</scope>
</reference>
<evidence type="ECO:0000256" key="3">
    <source>
        <dbReference type="ARBA" id="ARBA00022792"/>
    </source>
</evidence>
<feature type="compositionally biased region" description="Polar residues" evidence="8">
    <location>
        <begin position="239"/>
        <end position="248"/>
    </location>
</feature>
<evidence type="ECO:0000256" key="7">
    <source>
        <dbReference type="SAM" id="Coils"/>
    </source>
</evidence>
<feature type="compositionally biased region" description="Polar residues" evidence="8">
    <location>
        <begin position="265"/>
        <end position="290"/>
    </location>
</feature>
<dbReference type="PANTHER" id="PTHR15415">
    <property type="entry name" value="MITOFILIN"/>
    <property type="match status" value="1"/>
</dbReference>
<dbReference type="InterPro" id="IPR036108">
    <property type="entry name" value="4pyrrol_syn_uPrphyn_synt_sf"/>
</dbReference>
<evidence type="ECO:0000256" key="9">
    <source>
        <dbReference type="SAM" id="Phobius"/>
    </source>
</evidence>
<evidence type="ECO:0000256" key="2">
    <source>
        <dbReference type="ARBA" id="ARBA00022692"/>
    </source>
</evidence>
<sequence>MAPRVLVTRPVEDAAALTDRLLARGCEVVHEPMLSIRFLGRTIDIADVQAVLITSANGARALAAATPARAVPVFAVGDASSRTCRAFGFYRVTTASGDVADLARLVTAHLRPENGALLHAASHVTAGDLSGRLRQAGFSVRKVCLYEADTATALTTARLIADGAIDAALFYSPRTAATFATLVNQAGVSQGLTASRAYCLSEAVRYNISGLPWQLLRVATVPDQESLLAAFDRDQTSPSDNFGCLTTQGEKDMTTRQTPEESKGNLDSNSIQATTGSKTSLASPQEQSRAANRAFLGQAADSRHCGGSQETCNRDDSQENPSDGRAAASVPTVTPLAANTETVLVKPRRRTAMIGTVLLIATLFILTMILFLREYVPEPYRAYLPTLPILTSAEHETFGIEMQRAMTSLRRDLADITSQLNEQRRSHEILEERLMFLEKPVAVGRDGSFQLPESTLQRLAALESAVSELTSTEQREALIHQITTFESRINSISAQLDAVYRGSIGDTTAVDKRLTAFESRINSISAQLHTVAHESIDDPTAVDNRLTALEEAVRRTTRQDATAAPAWLLAVTQLREAVHRGSPFTTELHAARAFAEDVAIVDAAVAGFIAYAVTGLPTRSAIETRFDSLNSAIARAAMSPEGDSWLAHALQRLLGAITIRRTDGTATGNKTLAVMARAGTALHAGDLIEAVRIMDSLQGLPARVAESWIAFARARATADEALARLTAHALGRTAASYVKE</sequence>
<feature type="region of interest" description="Disordered" evidence="8">
    <location>
        <begin position="239"/>
        <end position="333"/>
    </location>
</feature>
<gene>
    <name evidence="11" type="ORF">RIEGSTA812A_PEG_937</name>
</gene>
<evidence type="ECO:0000313" key="11">
    <source>
        <dbReference type="EMBL" id="VBB69464.1"/>
    </source>
</evidence>
<name>A0A484H724_9ZZZZ</name>
<dbReference type="Pfam" id="PF09731">
    <property type="entry name" value="Mitofilin"/>
    <property type="match status" value="1"/>
</dbReference>